<dbReference type="Proteomes" id="UP000799750">
    <property type="component" value="Unassembled WGS sequence"/>
</dbReference>
<dbReference type="AlphaFoldDB" id="A0A6A6QAW5"/>
<dbReference type="InterPro" id="IPR001841">
    <property type="entry name" value="Znf_RING"/>
</dbReference>
<evidence type="ECO:0000313" key="8">
    <source>
        <dbReference type="Proteomes" id="UP000799750"/>
    </source>
</evidence>
<evidence type="ECO:0000256" key="2">
    <source>
        <dbReference type="ARBA" id="ARBA00022771"/>
    </source>
</evidence>
<keyword evidence="3" id="KW-0862">Zinc</keyword>
<dbReference type="InterPro" id="IPR013083">
    <property type="entry name" value="Znf_RING/FYVE/PHD"/>
</dbReference>
<dbReference type="Gene3D" id="3.30.40.10">
    <property type="entry name" value="Zinc/RING finger domain, C3HC4 (zinc finger)"/>
    <property type="match status" value="1"/>
</dbReference>
<dbReference type="PANTHER" id="PTHR45969:SF69">
    <property type="entry name" value="FINGER DOMAIN PROTEIN, PUTATIVE (AFU_ORTHOLOGUE AFUA_3G12190)-RELATED"/>
    <property type="match status" value="1"/>
</dbReference>
<dbReference type="Pfam" id="PF00097">
    <property type="entry name" value="zf-C3HC4"/>
    <property type="match status" value="1"/>
</dbReference>
<reference evidence="7" key="1">
    <citation type="journal article" date="2020" name="Stud. Mycol.">
        <title>101 Dothideomycetes genomes: a test case for predicting lifestyles and emergence of pathogens.</title>
        <authorList>
            <person name="Haridas S."/>
            <person name="Albert R."/>
            <person name="Binder M."/>
            <person name="Bloem J."/>
            <person name="Labutti K."/>
            <person name="Salamov A."/>
            <person name="Andreopoulos B."/>
            <person name="Baker S."/>
            <person name="Barry K."/>
            <person name="Bills G."/>
            <person name="Bluhm B."/>
            <person name="Cannon C."/>
            <person name="Castanera R."/>
            <person name="Culley D."/>
            <person name="Daum C."/>
            <person name="Ezra D."/>
            <person name="Gonzalez J."/>
            <person name="Henrissat B."/>
            <person name="Kuo A."/>
            <person name="Liang C."/>
            <person name="Lipzen A."/>
            <person name="Lutzoni F."/>
            <person name="Magnuson J."/>
            <person name="Mondo S."/>
            <person name="Nolan M."/>
            <person name="Ohm R."/>
            <person name="Pangilinan J."/>
            <person name="Park H.-J."/>
            <person name="Ramirez L."/>
            <person name="Alfaro M."/>
            <person name="Sun H."/>
            <person name="Tritt A."/>
            <person name="Yoshinaga Y."/>
            <person name="Zwiers L.-H."/>
            <person name="Turgeon B."/>
            <person name="Goodwin S."/>
            <person name="Spatafora J."/>
            <person name="Crous P."/>
            <person name="Grigoriev I."/>
        </authorList>
    </citation>
    <scope>NUCLEOTIDE SEQUENCE</scope>
    <source>
        <strain evidence="7">CBS 269.34</strain>
    </source>
</reference>
<dbReference type="SMART" id="SM00184">
    <property type="entry name" value="RING"/>
    <property type="match status" value="1"/>
</dbReference>
<dbReference type="SUPFAM" id="SSF57850">
    <property type="entry name" value="RING/U-box"/>
    <property type="match status" value="1"/>
</dbReference>
<evidence type="ECO:0000256" key="5">
    <source>
        <dbReference type="SAM" id="MobiDB-lite"/>
    </source>
</evidence>
<dbReference type="InterPro" id="IPR018957">
    <property type="entry name" value="Znf_C3HC4_RING-type"/>
</dbReference>
<feature type="region of interest" description="Disordered" evidence="5">
    <location>
        <begin position="17"/>
        <end position="40"/>
    </location>
</feature>
<dbReference type="EMBL" id="MU004199">
    <property type="protein sequence ID" value="KAF2489219.1"/>
    <property type="molecule type" value="Genomic_DNA"/>
</dbReference>
<accession>A0A6A6QAW5</accession>
<keyword evidence="8" id="KW-1185">Reference proteome</keyword>
<evidence type="ECO:0000256" key="1">
    <source>
        <dbReference type="ARBA" id="ARBA00022723"/>
    </source>
</evidence>
<dbReference type="GO" id="GO:0016567">
    <property type="term" value="P:protein ubiquitination"/>
    <property type="evidence" value="ECO:0007669"/>
    <property type="project" value="TreeGrafter"/>
</dbReference>
<keyword evidence="2 4" id="KW-0863">Zinc-finger</keyword>
<evidence type="ECO:0000259" key="6">
    <source>
        <dbReference type="PROSITE" id="PS50089"/>
    </source>
</evidence>
<feature type="region of interest" description="Disordered" evidence="5">
    <location>
        <begin position="366"/>
        <end position="422"/>
    </location>
</feature>
<protein>
    <recommendedName>
        <fullName evidence="6">RING-type domain-containing protein</fullName>
    </recommendedName>
</protein>
<dbReference type="GO" id="GO:0061630">
    <property type="term" value="F:ubiquitin protein ligase activity"/>
    <property type="evidence" value="ECO:0007669"/>
    <property type="project" value="TreeGrafter"/>
</dbReference>
<evidence type="ECO:0000256" key="3">
    <source>
        <dbReference type="ARBA" id="ARBA00022833"/>
    </source>
</evidence>
<organism evidence="7 8">
    <name type="scientific">Lophium mytilinum</name>
    <dbReference type="NCBI Taxonomy" id="390894"/>
    <lineage>
        <taxon>Eukaryota</taxon>
        <taxon>Fungi</taxon>
        <taxon>Dikarya</taxon>
        <taxon>Ascomycota</taxon>
        <taxon>Pezizomycotina</taxon>
        <taxon>Dothideomycetes</taxon>
        <taxon>Pleosporomycetidae</taxon>
        <taxon>Mytilinidiales</taxon>
        <taxon>Mytilinidiaceae</taxon>
        <taxon>Lophium</taxon>
    </lineage>
</organism>
<feature type="compositionally biased region" description="Polar residues" evidence="5">
    <location>
        <begin position="22"/>
        <end position="40"/>
    </location>
</feature>
<dbReference type="PROSITE" id="PS50089">
    <property type="entry name" value="ZF_RING_2"/>
    <property type="match status" value="1"/>
</dbReference>
<evidence type="ECO:0000256" key="4">
    <source>
        <dbReference type="PROSITE-ProRule" id="PRU00175"/>
    </source>
</evidence>
<feature type="compositionally biased region" description="Acidic residues" evidence="5">
    <location>
        <begin position="394"/>
        <end position="405"/>
    </location>
</feature>
<evidence type="ECO:0000313" key="7">
    <source>
        <dbReference type="EMBL" id="KAF2489219.1"/>
    </source>
</evidence>
<dbReference type="OrthoDB" id="8062037at2759"/>
<keyword evidence="1" id="KW-0479">Metal-binding</keyword>
<dbReference type="GO" id="GO:0008270">
    <property type="term" value="F:zinc ion binding"/>
    <property type="evidence" value="ECO:0007669"/>
    <property type="project" value="UniProtKB-KW"/>
</dbReference>
<feature type="domain" description="RING-type" evidence="6">
    <location>
        <begin position="100"/>
        <end position="161"/>
    </location>
</feature>
<proteinExistence type="predicted"/>
<feature type="compositionally biased region" description="Acidic residues" evidence="5">
    <location>
        <begin position="367"/>
        <end position="383"/>
    </location>
</feature>
<feature type="compositionally biased region" description="Basic and acidic residues" evidence="5">
    <location>
        <begin position="406"/>
        <end position="419"/>
    </location>
</feature>
<gene>
    <name evidence="7" type="ORF">BU16DRAFT_544625</name>
</gene>
<sequence length="481" mass="55429">MNKESYRSYHFLRKHTHFPEITTPSRPQTPDTQLTSTMQGTSSRTYYVHSGLYGMSEGVLHRIDKQSLTPPALPTRKEWLEALDGLPPATNLEASPGTTCAICLDDLNMQEEDEESAILPELPFATHIMGGYPITLPCEHSFHIACAKAHFVGKTTCPLCRRVYYSKKSTITARREAFESRSLFELSGITIGSYLQVEIPVFIEMITGQIYDLVLAFADFSDSRAILANQYCDAGTLIGKMRDMLLEFQYESYPWEWLHRYMEHRVDKHINDLLGPTRRARKARTARAKELRRIKYIVCVASWFGLQMCALKLSFIPLVQCIEVEVAHGHAEWLQRFETLGSEVVWEDDEYLLEGEEREEVFRFEEVEVSSEDEGSASGDDDGQTVHHEYIGPEGEDDEEGEDEGSASRDHAVHHEYTDPHSQPRRFTVFQYEYYNNHYQSFSRQNPQHQLLGGIADELRELEPFYFFDEEDDEEAEDENL</sequence>
<name>A0A6A6QAW5_9PEZI</name>
<dbReference type="PANTHER" id="PTHR45969">
    <property type="entry name" value="RING ZINC FINGER PROTEIN-RELATED"/>
    <property type="match status" value="1"/>
</dbReference>